<protein>
    <submittedName>
        <fullName evidence="2">Uncharacterized protein</fullName>
    </submittedName>
</protein>
<feature type="chain" id="PRO_5041325841" evidence="1">
    <location>
        <begin position="36"/>
        <end position="384"/>
    </location>
</feature>
<gene>
    <name evidence="2" type="ORF">F5878DRAFT_636255</name>
</gene>
<dbReference type="Proteomes" id="UP001163846">
    <property type="component" value="Unassembled WGS sequence"/>
</dbReference>
<dbReference type="EMBL" id="MU807455">
    <property type="protein sequence ID" value="KAJ3831456.1"/>
    <property type="molecule type" value="Genomic_DNA"/>
</dbReference>
<comment type="caution">
    <text evidence="2">The sequence shown here is derived from an EMBL/GenBank/DDBJ whole genome shotgun (WGS) entry which is preliminary data.</text>
</comment>
<evidence type="ECO:0000313" key="3">
    <source>
        <dbReference type="Proteomes" id="UP001163846"/>
    </source>
</evidence>
<feature type="non-terminal residue" evidence="2">
    <location>
        <position position="384"/>
    </location>
</feature>
<keyword evidence="3" id="KW-1185">Reference proteome</keyword>
<evidence type="ECO:0000313" key="2">
    <source>
        <dbReference type="EMBL" id="KAJ3831456.1"/>
    </source>
</evidence>
<proteinExistence type="predicted"/>
<dbReference type="AlphaFoldDB" id="A0AA38NVR9"/>
<feature type="signal peptide" evidence="1">
    <location>
        <begin position="1"/>
        <end position="35"/>
    </location>
</feature>
<keyword evidence="1" id="KW-0732">Signal</keyword>
<evidence type="ECO:0000256" key="1">
    <source>
        <dbReference type="SAM" id="SignalP"/>
    </source>
</evidence>
<name>A0AA38NVR9_9AGAR</name>
<accession>A0AA38NVR9</accession>
<organism evidence="2 3">
    <name type="scientific">Lentinula raphanica</name>
    <dbReference type="NCBI Taxonomy" id="153919"/>
    <lineage>
        <taxon>Eukaryota</taxon>
        <taxon>Fungi</taxon>
        <taxon>Dikarya</taxon>
        <taxon>Basidiomycota</taxon>
        <taxon>Agaricomycotina</taxon>
        <taxon>Agaricomycetes</taxon>
        <taxon>Agaricomycetidae</taxon>
        <taxon>Agaricales</taxon>
        <taxon>Marasmiineae</taxon>
        <taxon>Omphalotaceae</taxon>
        <taxon>Lentinula</taxon>
    </lineage>
</organism>
<sequence>MLLRSLSRPTYLLGVMTHLSLALMIILLFPAGAGSANTGPKGTLRGVLKIGYLVWNKSPYGEHRWVQPTDDLSHASQMLCFESLICFGYNPYTQKVESEMIQTRADGHRIKRGLYSSLAAILSKTRFTEVKDALYQQLIQIKKDTIQSEFLTEVEPQLPVDERQVPVDKQCVYVMLRRAERYSIFESGYDPGATLEQNMKIRKITQRSRLRFGHYNFEKEGFERMKDDRTREPRNGREPNCVCPALLGYCYCLMSSETMTAVHEILPKLLLTQPHDIYHPTLTCALDGKGVAARFEDQEFRDEIRNDLMDALEEHTGLRVDNLPQTYIRAVLTRWNSKYYLSNFNSADLDRPLTSLLAPATKRTVDAEGLEGSRRKKVRTSKLV</sequence>
<reference evidence="2" key="1">
    <citation type="submission" date="2022-08" db="EMBL/GenBank/DDBJ databases">
        <authorList>
            <consortium name="DOE Joint Genome Institute"/>
            <person name="Min B."/>
            <person name="Riley R."/>
            <person name="Sierra-Patev S."/>
            <person name="Naranjo-Ortiz M."/>
            <person name="Looney B."/>
            <person name="Konkel Z."/>
            <person name="Slot J.C."/>
            <person name="Sakamoto Y."/>
            <person name="Steenwyk J.L."/>
            <person name="Rokas A."/>
            <person name="Carro J."/>
            <person name="Camarero S."/>
            <person name="Ferreira P."/>
            <person name="Molpeceres G."/>
            <person name="Ruiz-Duenas F.J."/>
            <person name="Serrano A."/>
            <person name="Henrissat B."/>
            <person name="Drula E."/>
            <person name="Hughes K.W."/>
            <person name="Mata J.L."/>
            <person name="Ishikawa N.K."/>
            <person name="Vargas-Isla R."/>
            <person name="Ushijima S."/>
            <person name="Smith C.A."/>
            <person name="Ahrendt S."/>
            <person name="Andreopoulos W."/>
            <person name="He G."/>
            <person name="Labutti K."/>
            <person name="Lipzen A."/>
            <person name="Ng V."/>
            <person name="Sandor L."/>
            <person name="Barry K."/>
            <person name="Martinez A.T."/>
            <person name="Xiao Y."/>
            <person name="Gibbons J.G."/>
            <person name="Terashima K."/>
            <person name="Hibbett D.S."/>
            <person name="Grigoriev I.V."/>
        </authorList>
    </citation>
    <scope>NUCLEOTIDE SEQUENCE</scope>
    <source>
        <strain evidence="2">TFB9207</strain>
    </source>
</reference>